<dbReference type="Gramene" id="KOM39562">
    <property type="protein sequence ID" value="KOM39562"/>
    <property type="gene ID" value="LR48_Vigan03g294400"/>
</dbReference>
<dbReference type="EMBL" id="CM003373">
    <property type="protein sequence ID" value="KOM39562.1"/>
    <property type="molecule type" value="Genomic_DNA"/>
</dbReference>
<dbReference type="AlphaFoldDB" id="A0A0L9UAJ0"/>
<accession>A0A0L9UAJ0</accession>
<proteinExistence type="predicted"/>
<protein>
    <submittedName>
        <fullName evidence="1">Uncharacterized protein</fullName>
    </submittedName>
</protein>
<name>A0A0L9UAJ0_PHAAN</name>
<evidence type="ECO:0000313" key="2">
    <source>
        <dbReference type="Proteomes" id="UP000053144"/>
    </source>
</evidence>
<evidence type="ECO:0000313" key="1">
    <source>
        <dbReference type="EMBL" id="KOM39562.1"/>
    </source>
</evidence>
<dbReference type="Proteomes" id="UP000053144">
    <property type="component" value="Chromosome 3"/>
</dbReference>
<sequence length="113" mass="12611">MDVIPWTSQGGYMVVPYVMDVIPWTSKGGYMVVSYVIERNSMILKERIHGGALVEVLVLEASSMLQGAERTNLVSVVGWNPLATVLQSSRGHHECITRHSSVIILVRTIRFIK</sequence>
<gene>
    <name evidence="1" type="ORF">LR48_Vigan03g294400</name>
</gene>
<organism evidence="1 2">
    <name type="scientific">Phaseolus angularis</name>
    <name type="common">Azuki bean</name>
    <name type="synonym">Vigna angularis</name>
    <dbReference type="NCBI Taxonomy" id="3914"/>
    <lineage>
        <taxon>Eukaryota</taxon>
        <taxon>Viridiplantae</taxon>
        <taxon>Streptophyta</taxon>
        <taxon>Embryophyta</taxon>
        <taxon>Tracheophyta</taxon>
        <taxon>Spermatophyta</taxon>
        <taxon>Magnoliopsida</taxon>
        <taxon>eudicotyledons</taxon>
        <taxon>Gunneridae</taxon>
        <taxon>Pentapetalae</taxon>
        <taxon>rosids</taxon>
        <taxon>fabids</taxon>
        <taxon>Fabales</taxon>
        <taxon>Fabaceae</taxon>
        <taxon>Papilionoideae</taxon>
        <taxon>50 kb inversion clade</taxon>
        <taxon>NPAAA clade</taxon>
        <taxon>indigoferoid/millettioid clade</taxon>
        <taxon>Phaseoleae</taxon>
        <taxon>Vigna</taxon>
    </lineage>
</organism>
<reference evidence="2" key="1">
    <citation type="journal article" date="2015" name="Proc. Natl. Acad. Sci. U.S.A.">
        <title>Genome sequencing of adzuki bean (Vigna angularis) provides insight into high starch and low fat accumulation and domestication.</title>
        <authorList>
            <person name="Yang K."/>
            <person name="Tian Z."/>
            <person name="Chen C."/>
            <person name="Luo L."/>
            <person name="Zhao B."/>
            <person name="Wang Z."/>
            <person name="Yu L."/>
            <person name="Li Y."/>
            <person name="Sun Y."/>
            <person name="Li W."/>
            <person name="Chen Y."/>
            <person name="Li Y."/>
            <person name="Zhang Y."/>
            <person name="Ai D."/>
            <person name="Zhao J."/>
            <person name="Shang C."/>
            <person name="Ma Y."/>
            <person name="Wu B."/>
            <person name="Wang M."/>
            <person name="Gao L."/>
            <person name="Sun D."/>
            <person name="Zhang P."/>
            <person name="Guo F."/>
            <person name="Wang W."/>
            <person name="Li Y."/>
            <person name="Wang J."/>
            <person name="Varshney R.K."/>
            <person name="Wang J."/>
            <person name="Ling H.Q."/>
            <person name="Wan P."/>
        </authorList>
    </citation>
    <scope>NUCLEOTIDE SEQUENCE</scope>
    <source>
        <strain evidence="2">cv. Jingnong 6</strain>
    </source>
</reference>